<comment type="caution">
    <text evidence="1">The sequence shown here is derived from an EMBL/GenBank/DDBJ whole genome shotgun (WGS) entry which is preliminary data.</text>
</comment>
<evidence type="ECO:0000313" key="1">
    <source>
        <dbReference type="EMBL" id="CAG9946990.1"/>
    </source>
</evidence>
<sequence>MITATKIGADNLLPSAIQDLPVQYIRLFSLRYPAVAASSSLVNLNCRPRIWLPKEFVSPLTVVEPSQVHGTLALRSQIAAGN</sequence>
<reference evidence="1" key="2">
    <citation type="submission" date="2021-10" db="EMBL/GenBank/DDBJ databases">
        <authorList>
            <person name="Piombo E."/>
        </authorList>
    </citation>
    <scope>NUCLEOTIDE SEQUENCE</scope>
</reference>
<proteinExistence type="predicted"/>
<protein>
    <submittedName>
        <fullName evidence="1">Uncharacterized protein</fullName>
    </submittedName>
</protein>
<dbReference type="Proteomes" id="UP000836387">
    <property type="component" value="Unassembled WGS sequence"/>
</dbReference>
<name>A0ACA9U129_BIOOC</name>
<accession>A0ACA9U129</accession>
<reference evidence="1" key="1">
    <citation type="submission" date="2020-04" db="EMBL/GenBank/DDBJ databases">
        <authorList>
            <person name="Broberg M."/>
        </authorList>
    </citation>
    <scope>NUCLEOTIDE SEQUENCE</scope>
</reference>
<dbReference type="EMBL" id="CADEHS020000011">
    <property type="protein sequence ID" value="CAG9946990.1"/>
    <property type="molecule type" value="Genomic_DNA"/>
</dbReference>
<gene>
    <name evidence="1" type="ORF">CRV2_00013100</name>
</gene>
<organism evidence="1 2">
    <name type="scientific">Clonostachys rosea f. rosea IK726</name>
    <dbReference type="NCBI Taxonomy" id="1349383"/>
    <lineage>
        <taxon>Eukaryota</taxon>
        <taxon>Fungi</taxon>
        <taxon>Dikarya</taxon>
        <taxon>Ascomycota</taxon>
        <taxon>Pezizomycotina</taxon>
        <taxon>Sordariomycetes</taxon>
        <taxon>Hypocreomycetidae</taxon>
        <taxon>Hypocreales</taxon>
        <taxon>Bionectriaceae</taxon>
        <taxon>Clonostachys</taxon>
    </lineage>
</organism>
<evidence type="ECO:0000313" key="2">
    <source>
        <dbReference type="Proteomes" id="UP000836387"/>
    </source>
</evidence>
<keyword evidence="2" id="KW-1185">Reference proteome</keyword>